<dbReference type="Proteomes" id="UP000054516">
    <property type="component" value="Unassembled WGS sequence"/>
</dbReference>
<keyword evidence="1" id="KW-0732">Signal</keyword>
<dbReference type="STRING" id="77044.A0A1S7UKU1"/>
<reference evidence="2" key="1">
    <citation type="submission" date="2016-03" db="EMBL/GenBank/DDBJ databases">
        <title>Draft genome sequence of Rosellinia necatrix.</title>
        <authorList>
            <person name="Kanematsu S."/>
        </authorList>
    </citation>
    <scope>NUCLEOTIDE SEQUENCE [LARGE SCALE GENOMIC DNA]</scope>
    <source>
        <strain evidence="2">W97</strain>
    </source>
</reference>
<feature type="chain" id="PRO_5012933066" evidence="1">
    <location>
        <begin position="19"/>
        <end position="199"/>
    </location>
</feature>
<dbReference type="AlphaFoldDB" id="A0A1S7UKU1"/>
<proteinExistence type="predicted"/>
<sequence length="199" mass="20764">MQFSTLALAALSMGSAIAGAISGAPAYTTVYQSVADVNVVVQQQHDIIVDLTAHIAANAVVAVDVVVQIEAALQIISASIGSLGYPVLELGNAGSYPLNHDQLTTVPDLAHNYQSILVHVEAVANILTALNIKADVFVNIKAELQVILALSASITAHIFAYIQVAAPVYIKVFVQIKSIVVNIQALIAVVVSVACKISL</sequence>
<keyword evidence="3" id="KW-1185">Reference proteome</keyword>
<dbReference type="EMBL" id="DF977450">
    <property type="protein sequence ID" value="GAP83913.1"/>
    <property type="molecule type" value="Genomic_DNA"/>
</dbReference>
<gene>
    <name evidence="2" type="ORF">SAMD00023353_0503320</name>
</gene>
<evidence type="ECO:0000313" key="3">
    <source>
        <dbReference type="Proteomes" id="UP000054516"/>
    </source>
</evidence>
<name>A0A1S7UKU1_ROSNE</name>
<feature type="signal peptide" evidence="1">
    <location>
        <begin position="1"/>
        <end position="18"/>
    </location>
</feature>
<protein>
    <submittedName>
        <fullName evidence="2">Uncharacterized protein</fullName>
    </submittedName>
</protein>
<evidence type="ECO:0000256" key="1">
    <source>
        <dbReference type="SAM" id="SignalP"/>
    </source>
</evidence>
<evidence type="ECO:0000313" key="2">
    <source>
        <dbReference type="EMBL" id="GAP83913.1"/>
    </source>
</evidence>
<organism evidence="2">
    <name type="scientific">Rosellinia necatrix</name>
    <name type="common">White root-rot fungus</name>
    <dbReference type="NCBI Taxonomy" id="77044"/>
    <lineage>
        <taxon>Eukaryota</taxon>
        <taxon>Fungi</taxon>
        <taxon>Dikarya</taxon>
        <taxon>Ascomycota</taxon>
        <taxon>Pezizomycotina</taxon>
        <taxon>Sordariomycetes</taxon>
        <taxon>Xylariomycetidae</taxon>
        <taxon>Xylariales</taxon>
        <taxon>Xylariaceae</taxon>
        <taxon>Rosellinia</taxon>
    </lineage>
</organism>
<accession>A0A1S7UKU1</accession>